<sequence>MPGLGNQEHLPDPDAADVGVVGARLDRLGRDAIDVAGTVARLEGMGVRVHCLALGGVDLTSSAGRMTMGVIGAVAQFERDLLV</sequence>
<dbReference type="PROSITE" id="PS51736">
    <property type="entry name" value="RECOMBINASES_3"/>
    <property type="match status" value="1"/>
</dbReference>
<dbReference type="InterPro" id="IPR006119">
    <property type="entry name" value="Resolv_N"/>
</dbReference>
<reference evidence="2 3" key="1">
    <citation type="submission" date="2018-03" db="EMBL/GenBank/DDBJ databases">
        <title>Genomic Encyclopedia of Archaeal and Bacterial Type Strains, Phase II (KMG-II): from individual species to whole genera.</title>
        <authorList>
            <person name="Goeker M."/>
        </authorList>
    </citation>
    <scope>NUCLEOTIDE SEQUENCE [LARGE SCALE GENOMIC DNA]</scope>
    <source>
        <strain evidence="2 3">DSM 29318</strain>
    </source>
</reference>
<name>A0A2T0WZH9_9RHOB</name>
<protein>
    <submittedName>
        <fullName evidence="2">Putative DNA-invertase from lambdoid prophage Rac</fullName>
    </submittedName>
</protein>
<keyword evidence="3" id="KW-1185">Reference proteome</keyword>
<dbReference type="InterPro" id="IPR036162">
    <property type="entry name" value="Resolvase-like_N_sf"/>
</dbReference>
<evidence type="ECO:0000259" key="1">
    <source>
        <dbReference type="PROSITE" id="PS51736"/>
    </source>
</evidence>
<dbReference type="SUPFAM" id="SSF53041">
    <property type="entry name" value="Resolvase-like"/>
    <property type="match status" value="1"/>
</dbReference>
<dbReference type="AlphaFoldDB" id="A0A2T0WZH9"/>
<feature type="domain" description="Resolvase/invertase-type recombinase catalytic" evidence="1">
    <location>
        <begin position="1"/>
        <end position="83"/>
    </location>
</feature>
<dbReference type="GO" id="GO:0003677">
    <property type="term" value="F:DNA binding"/>
    <property type="evidence" value="ECO:0007669"/>
    <property type="project" value="InterPro"/>
</dbReference>
<dbReference type="GO" id="GO:0000150">
    <property type="term" value="F:DNA strand exchange activity"/>
    <property type="evidence" value="ECO:0007669"/>
    <property type="project" value="InterPro"/>
</dbReference>
<gene>
    <name evidence="2" type="ORF">BCF33_2790</name>
</gene>
<dbReference type="Gene3D" id="3.40.50.1390">
    <property type="entry name" value="Resolvase, N-terminal catalytic domain"/>
    <property type="match status" value="1"/>
</dbReference>
<dbReference type="Proteomes" id="UP000238801">
    <property type="component" value="Unassembled WGS sequence"/>
</dbReference>
<comment type="caution">
    <text evidence="2">The sequence shown here is derived from an EMBL/GenBank/DDBJ whole genome shotgun (WGS) entry which is preliminary data.</text>
</comment>
<dbReference type="EMBL" id="PVTT01000003">
    <property type="protein sequence ID" value="PRY92090.1"/>
    <property type="molecule type" value="Genomic_DNA"/>
</dbReference>
<evidence type="ECO:0000313" key="3">
    <source>
        <dbReference type="Proteomes" id="UP000238801"/>
    </source>
</evidence>
<proteinExistence type="predicted"/>
<evidence type="ECO:0000313" key="2">
    <source>
        <dbReference type="EMBL" id="PRY92090.1"/>
    </source>
</evidence>
<organism evidence="2 3">
    <name type="scientific">Hasllibacter halocynthiae</name>
    <dbReference type="NCBI Taxonomy" id="595589"/>
    <lineage>
        <taxon>Bacteria</taxon>
        <taxon>Pseudomonadati</taxon>
        <taxon>Pseudomonadota</taxon>
        <taxon>Alphaproteobacteria</taxon>
        <taxon>Rhodobacterales</taxon>
        <taxon>Roseobacteraceae</taxon>
        <taxon>Hasllibacter</taxon>
    </lineage>
</organism>
<dbReference type="Pfam" id="PF00239">
    <property type="entry name" value="Resolvase"/>
    <property type="match status" value="1"/>
</dbReference>
<accession>A0A2T0WZH9</accession>
<feature type="non-terminal residue" evidence="2">
    <location>
        <position position="83"/>
    </location>
</feature>